<feature type="compositionally biased region" description="Polar residues" evidence="1">
    <location>
        <begin position="1"/>
        <end position="11"/>
    </location>
</feature>
<keyword evidence="2" id="KW-0472">Membrane</keyword>
<feature type="region of interest" description="Disordered" evidence="1">
    <location>
        <begin position="1"/>
        <end position="22"/>
    </location>
</feature>
<keyword evidence="2" id="KW-1133">Transmembrane helix</keyword>
<proteinExistence type="predicted"/>
<protein>
    <submittedName>
        <fullName evidence="3">Uncharacterized protein</fullName>
    </submittedName>
</protein>
<dbReference type="AlphaFoldDB" id="A0A369JM57"/>
<keyword evidence="4" id="KW-1185">Reference proteome</keyword>
<comment type="caution">
    <text evidence="3">The sequence shown here is derived from an EMBL/GenBank/DDBJ whole genome shotgun (WGS) entry which is preliminary data.</text>
</comment>
<reference evidence="3" key="1">
    <citation type="submission" date="2018-04" db="EMBL/GenBank/DDBJ databases">
        <title>Whole genome sequencing of Hypsizygus marmoreus.</title>
        <authorList>
            <person name="Choi I.-G."/>
            <person name="Min B."/>
            <person name="Kim J.-G."/>
            <person name="Kim S."/>
            <person name="Oh Y.-L."/>
            <person name="Kong W.-S."/>
            <person name="Park H."/>
            <person name="Jeong J."/>
            <person name="Song E.-S."/>
        </authorList>
    </citation>
    <scope>NUCLEOTIDE SEQUENCE [LARGE SCALE GENOMIC DNA]</scope>
    <source>
        <strain evidence="3">51987-8</strain>
    </source>
</reference>
<evidence type="ECO:0000313" key="3">
    <source>
        <dbReference type="EMBL" id="RDB20783.1"/>
    </source>
</evidence>
<gene>
    <name evidence="3" type="ORF">Hypma_012214</name>
</gene>
<organism evidence="3 4">
    <name type="scientific">Hypsizygus marmoreus</name>
    <name type="common">White beech mushroom</name>
    <name type="synonym">Agaricus marmoreus</name>
    <dbReference type="NCBI Taxonomy" id="39966"/>
    <lineage>
        <taxon>Eukaryota</taxon>
        <taxon>Fungi</taxon>
        <taxon>Dikarya</taxon>
        <taxon>Basidiomycota</taxon>
        <taxon>Agaricomycotina</taxon>
        <taxon>Agaricomycetes</taxon>
        <taxon>Agaricomycetidae</taxon>
        <taxon>Agaricales</taxon>
        <taxon>Tricholomatineae</taxon>
        <taxon>Lyophyllaceae</taxon>
        <taxon>Hypsizygus</taxon>
    </lineage>
</organism>
<accession>A0A369JM57</accession>
<dbReference type="OrthoDB" id="2848852at2759"/>
<name>A0A369JM57_HYPMA</name>
<sequence>MSNPPSSSNTVAQPSSSPAPAPNDARISIAGIVLGILVFIVIGGIIFATIRMKRRRAANAKAGADYYVSSSHGTTLDRDHPAARITPFGAPGGETPRFIVLIVSEHTPGSDMRIAIRRPDGAWHFADPRTPFTPSGVSEIDVLPSPSSSSSIKFPRRVHAKEYETKLSRELHMGYDDIEANPPPPAYHYDYGGYIHHAKS</sequence>
<dbReference type="CDD" id="cd12087">
    <property type="entry name" value="TM_EGFR-like"/>
    <property type="match status" value="1"/>
</dbReference>
<dbReference type="InParanoid" id="A0A369JM57"/>
<evidence type="ECO:0000256" key="2">
    <source>
        <dbReference type="SAM" id="Phobius"/>
    </source>
</evidence>
<feature type="transmembrane region" description="Helical" evidence="2">
    <location>
        <begin position="27"/>
        <end position="50"/>
    </location>
</feature>
<keyword evidence="2" id="KW-0812">Transmembrane</keyword>
<dbReference type="EMBL" id="LUEZ02000058">
    <property type="protein sequence ID" value="RDB20783.1"/>
    <property type="molecule type" value="Genomic_DNA"/>
</dbReference>
<dbReference type="Proteomes" id="UP000076154">
    <property type="component" value="Unassembled WGS sequence"/>
</dbReference>
<evidence type="ECO:0000313" key="4">
    <source>
        <dbReference type="Proteomes" id="UP000076154"/>
    </source>
</evidence>
<evidence type="ECO:0000256" key="1">
    <source>
        <dbReference type="SAM" id="MobiDB-lite"/>
    </source>
</evidence>